<proteinExistence type="predicted"/>
<evidence type="ECO:0000313" key="2">
    <source>
        <dbReference type="EMBL" id="MBP1937130.1"/>
    </source>
</evidence>
<name>A0ABS4H3M4_9BACL</name>
<feature type="transmembrane region" description="Helical" evidence="1">
    <location>
        <begin position="12"/>
        <end position="31"/>
    </location>
</feature>
<organism evidence="2 3">
    <name type="scientific">Paenibacillus sediminis</name>
    <dbReference type="NCBI Taxonomy" id="664909"/>
    <lineage>
        <taxon>Bacteria</taxon>
        <taxon>Bacillati</taxon>
        <taxon>Bacillota</taxon>
        <taxon>Bacilli</taxon>
        <taxon>Bacillales</taxon>
        <taxon>Paenibacillaceae</taxon>
        <taxon>Paenibacillus</taxon>
    </lineage>
</organism>
<sequence length="38" mass="4579">MQSHKKQERTLIIVCVVVAIVMLYAFIRSFIRYSHYFS</sequence>
<evidence type="ECO:0000313" key="3">
    <source>
        <dbReference type="Proteomes" id="UP001519273"/>
    </source>
</evidence>
<dbReference type="Proteomes" id="UP001519273">
    <property type="component" value="Unassembled WGS sequence"/>
</dbReference>
<keyword evidence="1" id="KW-0472">Membrane</keyword>
<keyword evidence="1" id="KW-1133">Transmembrane helix</keyword>
<keyword evidence="1" id="KW-0812">Transmembrane</keyword>
<evidence type="ECO:0000256" key="1">
    <source>
        <dbReference type="SAM" id="Phobius"/>
    </source>
</evidence>
<comment type="caution">
    <text evidence="2">The sequence shown here is derived from an EMBL/GenBank/DDBJ whole genome shotgun (WGS) entry which is preliminary data.</text>
</comment>
<evidence type="ECO:0008006" key="4">
    <source>
        <dbReference type="Google" id="ProtNLM"/>
    </source>
</evidence>
<reference evidence="2 3" key="1">
    <citation type="submission" date="2021-03" db="EMBL/GenBank/DDBJ databases">
        <title>Genomic Encyclopedia of Type Strains, Phase IV (KMG-IV): sequencing the most valuable type-strain genomes for metagenomic binning, comparative biology and taxonomic classification.</title>
        <authorList>
            <person name="Goeker M."/>
        </authorList>
    </citation>
    <scope>NUCLEOTIDE SEQUENCE [LARGE SCALE GENOMIC DNA]</scope>
    <source>
        <strain evidence="2 3">DSM 23491</strain>
    </source>
</reference>
<accession>A0ABS4H3M4</accession>
<dbReference type="EMBL" id="JAGGKP010000004">
    <property type="protein sequence ID" value="MBP1937130.1"/>
    <property type="molecule type" value="Genomic_DNA"/>
</dbReference>
<gene>
    <name evidence="2" type="ORF">J2Z20_002023</name>
</gene>
<protein>
    <recommendedName>
        <fullName evidence="4">DUF4044 domain-containing protein</fullName>
    </recommendedName>
</protein>
<keyword evidence="3" id="KW-1185">Reference proteome</keyword>